<comment type="caution">
    <text evidence="2">The sequence shown here is derived from an EMBL/GenBank/DDBJ whole genome shotgun (WGS) entry which is preliminary data.</text>
</comment>
<accession>A0A6A5BLL4</accession>
<dbReference type="VEuPathDB" id="AmoebaDB:FDP41_007186"/>
<sequence>MMQTSPTTLTSTDGRIFNQTQGNFVLINSFWLIVSTCLLSALALAFILYYYLKQHRQHQKDASAELADDELPVMFNSSLDSILENYENCKIVNSSTLTDMEHFFFQRFGSELFLGTHNLAVAVPIIKDEHKSLIQQEFAKRWKRKLKDETREAIVRRVWEDFFILLPNTLEFKFVENIPVKIKIDEPCDVNLEKVSTDKELCQYRVKQELKHNFTYKHNSLHPLWSMTLTPSPFTKGKFILSLAFFHGIMDANAIKQVMTDFSVLMDYFLSDKKDPSAKKEIDQIESNIEAHQWLTPIPLSPVEALMKKSLLNSQTSHSTTGSPADNPRLLTSVTNFYEFLKFLYVTASHNGLRPKVFFPVKKDFPEPCTCDILVRRLGSAETEVIEKMCHEKNITVTSFVHAVCTLAWTLCFGNVDEHLQDYSFTNSITVDLRPCLLPPLKLDSNSATRNYAASVFAAVSFSLDKNKSQNASELDQLIWKISEDTKKALDHKYFLSMALYQFMGKVMSFIHSTFDMSRKPSHQMVFSNLGKLEPICGKNVTVELSVGGYSSCGSQCGVSNIFYTNSTTHELEFSICYLNALSEEDVVKYADKFTELFRLACEEYEKKKKEESQTSQQ</sequence>
<protein>
    <recommendedName>
        <fullName evidence="4">Condensation domain-containing protein</fullName>
    </recommendedName>
</protein>
<evidence type="ECO:0008006" key="4">
    <source>
        <dbReference type="Google" id="ProtNLM"/>
    </source>
</evidence>
<evidence type="ECO:0000313" key="3">
    <source>
        <dbReference type="Proteomes" id="UP000444721"/>
    </source>
</evidence>
<proteinExistence type="predicted"/>
<dbReference type="PANTHER" id="PTHR28037">
    <property type="entry name" value="ALCOHOL O-ACETYLTRANSFERASE 1-RELATED"/>
    <property type="match status" value="1"/>
</dbReference>
<dbReference type="RefSeq" id="XP_044558512.1">
    <property type="nucleotide sequence ID" value="XM_044710903.1"/>
</dbReference>
<organism evidence="2 3">
    <name type="scientific">Naegleria fowleri</name>
    <name type="common">Brain eating amoeba</name>
    <dbReference type="NCBI Taxonomy" id="5763"/>
    <lineage>
        <taxon>Eukaryota</taxon>
        <taxon>Discoba</taxon>
        <taxon>Heterolobosea</taxon>
        <taxon>Tetramitia</taxon>
        <taxon>Eutetramitia</taxon>
        <taxon>Vahlkampfiidae</taxon>
        <taxon>Naegleria</taxon>
    </lineage>
</organism>
<dbReference type="VEuPathDB" id="AmoebaDB:NF0054550"/>
<dbReference type="PANTHER" id="PTHR28037:SF1">
    <property type="entry name" value="ALCOHOL O-ACETYLTRANSFERASE 1-RELATED"/>
    <property type="match status" value="1"/>
</dbReference>
<dbReference type="InterPro" id="IPR052058">
    <property type="entry name" value="Alcohol_O-acetyltransferase"/>
</dbReference>
<feature type="transmembrane region" description="Helical" evidence="1">
    <location>
        <begin position="30"/>
        <end position="52"/>
    </location>
</feature>
<keyword evidence="1" id="KW-0472">Membrane</keyword>
<dbReference type="VEuPathDB" id="AmoebaDB:NfTy_009390"/>
<reference evidence="2 3" key="1">
    <citation type="journal article" date="2019" name="Sci. Rep.">
        <title>Nanopore sequencing improves the draft genome of the human pathogenic amoeba Naegleria fowleri.</title>
        <authorList>
            <person name="Liechti N."/>
            <person name="Schurch N."/>
            <person name="Bruggmann R."/>
            <person name="Wittwer M."/>
        </authorList>
    </citation>
    <scope>NUCLEOTIDE SEQUENCE [LARGE SCALE GENOMIC DNA]</scope>
    <source>
        <strain evidence="2 3">ATCC 30894</strain>
    </source>
</reference>
<evidence type="ECO:0000256" key="1">
    <source>
        <dbReference type="SAM" id="Phobius"/>
    </source>
</evidence>
<dbReference type="Gene3D" id="3.30.559.30">
    <property type="entry name" value="Nonribosomal peptide synthetase, condensation domain"/>
    <property type="match status" value="1"/>
</dbReference>
<dbReference type="AlphaFoldDB" id="A0A6A5BLL4"/>
<keyword evidence="1" id="KW-0812">Transmembrane</keyword>
<dbReference type="OrthoDB" id="10310776at2759"/>
<gene>
    <name evidence="2" type="ORF">FDP41_007186</name>
</gene>
<dbReference type="Proteomes" id="UP000444721">
    <property type="component" value="Unassembled WGS sequence"/>
</dbReference>
<keyword evidence="3" id="KW-1185">Reference proteome</keyword>
<evidence type="ECO:0000313" key="2">
    <source>
        <dbReference type="EMBL" id="KAF0973799.1"/>
    </source>
</evidence>
<keyword evidence="1" id="KW-1133">Transmembrane helix</keyword>
<dbReference type="EMBL" id="VFQX01000058">
    <property type="protein sequence ID" value="KAF0973799.1"/>
    <property type="molecule type" value="Genomic_DNA"/>
</dbReference>
<name>A0A6A5BLL4_NAEFO</name>
<dbReference type="GeneID" id="68114404"/>